<evidence type="ECO:0000256" key="14">
    <source>
        <dbReference type="ARBA" id="ARBA00023136"/>
    </source>
</evidence>
<dbReference type="InterPro" id="IPR044516">
    <property type="entry name" value="UXS-like"/>
</dbReference>
<organism evidence="19 20">
    <name type="scientific">Chondrus crispus</name>
    <name type="common">Carrageen Irish moss</name>
    <name type="synonym">Polymorpha crispa</name>
    <dbReference type="NCBI Taxonomy" id="2769"/>
    <lineage>
        <taxon>Eukaryota</taxon>
        <taxon>Rhodophyta</taxon>
        <taxon>Florideophyceae</taxon>
        <taxon>Rhodymeniophycidae</taxon>
        <taxon>Gigartinales</taxon>
        <taxon>Gigartinaceae</taxon>
        <taxon>Chondrus</taxon>
    </lineage>
</organism>
<dbReference type="FunFam" id="3.40.50.720:FF:000150">
    <property type="entry name" value="UDP-glucuronic acid decarboxylase 6"/>
    <property type="match status" value="1"/>
</dbReference>
<evidence type="ECO:0000256" key="2">
    <source>
        <dbReference type="ARBA" id="ARBA00004447"/>
    </source>
</evidence>
<dbReference type="STRING" id="2769.R7QEJ4"/>
<keyword evidence="13" id="KW-0333">Golgi apparatus</keyword>
<dbReference type="GO" id="GO:0070403">
    <property type="term" value="F:NAD+ binding"/>
    <property type="evidence" value="ECO:0007669"/>
    <property type="project" value="InterPro"/>
</dbReference>
<dbReference type="Gramene" id="CDF36198">
    <property type="protein sequence ID" value="CDF36198"/>
    <property type="gene ID" value="CHC_T00008912001"/>
</dbReference>
<keyword evidence="10" id="KW-0735">Signal-anchor</keyword>
<feature type="signal peptide" evidence="17">
    <location>
        <begin position="1"/>
        <end position="21"/>
    </location>
</feature>
<evidence type="ECO:0000313" key="19">
    <source>
        <dbReference type="EMBL" id="CDF36198.1"/>
    </source>
</evidence>
<accession>R7QEJ4</accession>
<comment type="cofactor">
    <cofactor evidence="1">
        <name>NAD(+)</name>
        <dbReference type="ChEBI" id="CHEBI:57540"/>
    </cofactor>
</comment>
<proteinExistence type="inferred from homology"/>
<dbReference type="UniPathway" id="UPA00796">
    <property type="reaction ID" value="UER00771"/>
</dbReference>
<feature type="chain" id="PRO_5004442804" description="UDP-glucuronate decarboxylase" evidence="17">
    <location>
        <begin position="22"/>
        <end position="408"/>
    </location>
</feature>
<dbReference type="GO" id="GO:0032580">
    <property type="term" value="C:Golgi cisterna membrane"/>
    <property type="evidence" value="ECO:0007669"/>
    <property type="project" value="UniProtKB-SubCell"/>
</dbReference>
<dbReference type="OMA" id="EVFRLWC"/>
<keyword evidence="17" id="KW-0732">Signal</keyword>
<keyword evidence="11" id="KW-1133">Transmembrane helix</keyword>
<evidence type="ECO:0000256" key="8">
    <source>
        <dbReference type="ARBA" id="ARBA00022692"/>
    </source>
</evidence>
<dbReference type="Gene3D" id="3.40.50.720">
    <property type="entry name" value="NAD(P)-binding Rossmann-like Domain"/>
    <property type="match status" value="2"/>
</dbReference>
<dbReference type="InterPro" id="IPR036291">
    <property type="entry name" value="NAD(P)-bd_dom_sf"/>
</dbReference>
<comment type="subcellular location">
    <subcellularLocation>
        <location evidence="3">Cytoplasm</location>
    </subcellularLocation>
    <subcellularLocation>
        <location evidence="2">Golgi apparatus</location>
        <location evidence="2">Golgi stack membrane</location>
        <topology evidence="2">Single-pass type II membrane protein</topology>
    </subcellularLocation>
</comment>
<keyword evidence="9" id="KW-0210">Decarboxylase</keyword>
<dbReference type="OrthoDB" id="331544at2759"/>
<comment type="catalytic activity">
    <reaction evidence="16">
        <text>UDP-alpha-D-glucuronate + H(+) = UDP-alpha-D-xylose + CO2</text>
        <dbReference type="Rhea" id="RHEA:23916"/>
        <dbReference type="ChEBI" id="CHEBI:15378"/>
        <dbReference type="ChEBI" id="CHEBI:16526"/>
        <dbReference type="ChEBI" id="CHEBI:57632"/>
        <dbReference type="ChEBI" id="CHEBI:58052"/>
        <dbReference type="EC" id="4.1.1.35"/>
    </reaction>
</comment>
<dbReference type="Pfam" id="PF16363">
    <property type="entry name" value="GDP_Man_Dehyd"/>
    <property type="match status" value="1"/>
</dbReference>
<dbReference type="PANTHER" id="PTHR43078">
    <property type="entry name" value="UDP-GLUCURONIC ACID DECARBOXYLASE-RELATED"/>
    <property type="match status" value="1"/>
</dbReference>
<dbReference type="GO" id="GO:0048040">
    <property type="term" value="F:UDP-glucuronate decarboxylase activity"/>
    <property type="evidence" value="ECO:0007669"/>
    <property type="project" value="UniProtKB-EC"/>
</dbReference>
<name>R7QEJ4_CHOCR</name>
<evidence type="ECO:0000259" key="18">
    <source>
        <dbReference type="Pfam" id="PF16363"/>
    </source>
</evidence>
<dbReference type="RefSeq" id="XP_005716017.1">
    <property type="nucleotide sequence ID" value="XM_005715960.1"/>
</dbReference>
<keyword evidence="8" id="KW-0812">Transmembrane</keyword>
<evidence type="ECO:0000256" key="12">
    <source>
        <dbReference type="ARBA" id="ARBA00023027"/>
    </source>
</evidence>
<dbReference type="EMBL" id="HG001766">
    <property type="protein sequence ID" value="CDF36198.1"/>
    <property type="molecule type" value="Genomic_DNA"/>
</dbReference>
<evidence type="ECO:0000256" key="1">
    <source>
        <dbReference type="ARBA" id="ARBA00001911"/>
    </source>
</evidence>
<keyword evidence="15" id="KW-0456">Lyase</keyword>
<dbReference type="GeneID" id="17323759"/>
<dbReference type="AlphaFoldDB" id="R7QEJ4"/>
<evidence type="ECO:0000256" key="16">
    <source>
        <dbReference type="ARBA" id="ARBA00051601"/>
    </source>
</evidence>
<gene>
    <name evidence="19" type="ORF">CHC_T00008912001</name>
</gene>
<feature type="domain" description="NAD(P)-binding" evidence="18">
    <location>
        <begin position="97"/>
        <end position="393"/>
    </location>
</feature>
<dbReference type="KEGG" id="ccp:CHC_T00008912001"/>
<comment type="similarity">
    <text evidence="5">Belongs to the NAD(P)-dependent epimerase/dehydratase family. UDP-glucuronic acid decarboxylase subfamily.</text>
</comment>
<evidence type="ECO:0000313" key="20">
    <source>
        <dbReference type="Proteomes" id="UP000012073"/>
    </source>
</evidence>
<evidence type="ECO:0000256" key="7">
    <source>
        <dbReference type="ARBA" id="ARBA00022490"/>
    </source>
</evidence>
<evidence type="ECO:0000256" key="10">
    <source>
        <dbReference type="ARBA" id="ARBA00022968"/>
    </source>
</evidence>
<evidence type="ECO:0000256" key="11">
    <source>
        <dbReference type="ARBA" id="ARBA00022989"/>
    </source>
</evidence>
<protein>
    <recommendedName>
        <fullName evidence="6">UDP-glucuronate decarboxylase</fullName>
        <ecNumber evidence="6">4.1.1.35</ecNumber>
    </recommendedName>
</protein>
<evidence type="ECO:0000256" key="3">
    <source>
        <dbReference type="ARBA" id="ARBA00004496"/>
    </source>
</evidence>
<dbReference type="PANTHER" id="PTHR43078:SF6">
    <property type="entry name" value="UDP-GLUCURONIC ACID DECARBOXYLASE 1"/>
    <property type="match status" value="1"/>
</dbReference>
<evidence type="ECO:0000256" key="15">
    <source>
        <dbReference type="ARBA" id="ARBA00023239"/>
    </source>
</evidence>
<keyword evidence="20" id="KW-1185">Reference proteome</keyword>
<dbReference type="GO" id="GO:0033320">
    <property type="term" value="P:UDP-D-xylose biosynthetic process"/>
    <property type="evidence" value="ECO:0007669"/>
    <property type="project" value="UniProtKB-UniPathway"/>
</dbReference>
<evidence type="ECO:0000256" key="5">
    <source>
        <dbReference type="ARBA" id="ARBA00007505"/>
    </source>
</evidence>
<evidence type="ECO:0000256" key="13">
    <source>
        <dbReference type="ARBA" id="ARBA00023034"/>
    </source>
</evidence>
<dbReference type="PhylomeDB" id="R7QEJ4"/>
<dbReference type="CDD" id="cd05230">
    <property type="entry name" value="UGD_SDR_e"/>
    <property type="match status" value="1"/>
</dbReference>
<reference evidence="20" key="1">
    <citation type="journal article" date="2013" name="Proc. Natl. Acad. Sci. U.S.A.">
        <title>Genome structure and metabolic features in the red seaweed Chondrus crispus shed light on evolution of the Archaeplastida.</title>
        <authorList>
            <person name="Collen J."/>
            <person name="Porcel B."/>
            <person name="Carre W."/>
            <person name="Ball S.G."/>
            <person name="Chaparro C."/>
            <person name="Tonon T."/>
            <person name="Barbeyron T."/>
            <person name="Michel G."/>
            <person name="Noel B."/>
            <person name="Valentin K."/>
            <person name="Elias M."/>
            <person name="Artiguenave F."/>
            <person name="Arun A."/>
            <person name="Aury J.M."/>
            <person name="Barbosa-Neto J.F."/>
            <person name="Bothwell J.H."/>
            <person name="Bouget F.Y."/>
            <person name="Brillet L."/>
            <person name="Cabello-Hurtado F."/>
            <person name="Capella-Gutierrez S."/>
            <person name="Charrier B."/>
            <person name="Cladiere L."/>
            <person name="Cock J.M."/>
            <person name="Coelho S.M."/>
            <person name="Colleoni C."/>
            <person name="Czjzek M."/>
            <person name="Da Silva C."/>
            <person name="Delage L."/>
            <person name="Denoeud F."/>
            <person name="Deschamps P."/>
            <person name="Dittami S.M."/>
            <person name="Gabaldon T."/>
            <person name="Gachon C.M."/>
            <person name="Groisillier A."/>
            <person name="Herve C."/>
            <person name="Jabbari K."/>
            <person name="Katinka M."/>
            <person name="Kloareg B."/>
            <person name="Kowalczyk N."/>
            <person name="Labadie K."/>
            <person name="Leblanc C."/>
            <person name="Lopez P.J."/>
            <person name="McLachlan D.H."/>
            <person name="Meslet-Cladiere L."/>
            <person name="Moustafa A."/>
            <person name="Nehr Z."/>
            <person name="Nyvall Collen P."/>
            <person name="Panaud O."/>
            <person name="Partensky F."/>
            <person name="Poulain J."/>
            <person name="Rensing S.A."/>
            <person name="Rousvoal S."/>
            <person name="Samson G."/>
            <person name="Symeonidi A."/>
            <person name="Weissenbach J."/>
            <person name="Zambounis A."/>
            <person name="Wincker P."/>
            <person name="Boyen C."/>
        </authorList>
    </citation>
    <scope>NUCLEOTIDE SEQUENCE [LARGE SCALE GENOMIC DNA]</scope>
    <source>
        <strain evidence="20">cv. Stackhouse</strain>
    </source>
</reference>
<evidence type="ECO:0000256" key="4">
    <source>
        <dbReference type="ARBA" id="ARBA00005100"/>
    </source>
</evidence>
<evidence type="ECO:0000256" key="17">
    <source>
        <dbReference type="SAM" id="SignalP"/>
    </source>
</evidence>
<dbReference type="EC" id="4.1.1.35" evidence="6"/>
<dbReference type="InterPro" id="IPR016040">
    <property type="entry name" value="NAD(P)-bd_dom"/>
</dbReference>
<dbReference type="Proteomes" id="UP000012073">
    <property type="component" value="Unassembled WGS sequence"/>
</dbReference>
<evidence type="ECO:0000256" key="9">
    <source>
        <dbReference type="ARBA" id="ARBA00022793"/>
    </source>
</evidence>
<dbReference type="SUPFAM" id="SSF51735">
    <property type="entry name" value="NAD(P)-binding Rossmann-fold domains"/>
    <property type="match status" value="1"/>
</dbReference>
<keyword evidence="12" id="KW-0520">NAD</keyword>
<comment type="pathway">
    <text evidence="4">Nucleotide-sugar biosynthesis; UDP-alpha-D-xylose biosynthesis; UDP-alpha-D-xylose from UDP-alpha-D-glucuronate: step 1/1.</text>
</comment>
<sequence length="408" mass="45661">MKIPAALSLLLLLSLFVSSQSAVSSPLTVDRTGFRPSSDFETPTVNAADRTSHIDEVLPPPTARSAVPILDDPVEERTHDVSKLKPPNRRADKKRILVTGGAGFIGSHLVDRLMDEGHMVIVVDSLFTGKKSNLERHYNSPRFEFIRHDVIDPISLEVDQIYHLACPASPIHYKYNPIHTLKTSFLGTYNMLGLAKRTHARFLITSTSEVYGDPLVHPQHEEYWGNVNPIGERSCYDEGKRVAETLCYDFKRQNGVDIRIARIFNTYGPRMALNDGRVVSNFVGQALRGEQLTVQGSGNQTRSFCYVSDQVDGLIKLMNTEDVDGPVNIGNPHEFTIRELADVVKKAVDPNVEITYTPLTPDDPKQRKPDITKAKDVLGWEPGVELMDGLKLMTVDFKERIRNGDEGW</sequence>
<keyword evidence="14" id="KW-0472">Membrane</keyword>
<evidence type="ECO:0000256" key="6">
    <source>
        <dbReference type="ARBA" id="ARBA00012290"/>
    </source>
</evidence>
<dbReference type="GO" id="GO:0042732">
    <property type="term" value="P:D-xylose metabolic process"/>
    <property type="evidence" value="ECO:0007669"/>
    <property type="project" value="InterPro"/>
</dbReference>
<keyword evidence="7" id="KW-0963">Cytoplasm</keyword>